<comment type="subcellular location">
    <subcellularLocation>
        <location evidence="1">Cell projection</location>
        <location evidence="1">Cilium</location>
    </subcellularLocation>
    <subcellularLocation>
        <location evidence="2">Cytoplasm</location>
        <location evidence="2">Cytoskeleton</location>
    </subcellularLocation>
</comment>
<dbReference type="Pfam" id="PF14892">
    <property type="entry name" value="PIRC1_2"/>
    <property type="match status" value="1"/>
</dbReference>
<reference evidence="9 10" key="1">
    <citation type="journal article" date="2018" name="Nat. Microbiol.">
        <title>Leveraging single-cell genomics to expand the fungal tree of life.</title>
        <authorList>
            <person name="Ahrendt S.R."/>
            <person name="Quandt C.A."/>
            <person name="Ciobanu D."/>
            <person name="Clum A."/>
            <person name="Salamov A."/>
            <person name="Andreopoulos B."/>
            <person name="Cheng J.F."/>
            <person name="Woyke T."/>
            <person name="Pelin A."/>
            <person name="Henrissat B."/>
            <person name="Reynolds N.K."/>
            <person name="Benny G.L."/>
            <person name="Smith M.E."/>
            <person name="James T.Y."/>
            <person name="Grigoriev I.V."/>
        </authorList>
    </citation>
    <scope>NUCLEOTIDE SEQUENCE [LARGE SCALE GENOMIC DNA]</scope>
    <source>
        <strain evidence="9 10">ATCC 52028</strain>
    </source>
</reference>
<keyword evidence="3" id="KW-0963">Cytoplasm</keyword>
<evidence type="ECO:0000256" key="3">
    <source>
        <dbReference type="ARBA" id="ARBA00022490"/>
    </source>
</evidence>
<sequence>LPDRFEHPETWEYKVKKQHPLYQTSNSGYGAKPPCTFQMPRVYHGISSTFSEGVCLAGPQRDGGPNM</sequence>
<evidence type="ECO:0000313" key="9">
    <source>
        <dbReference type="Proteomes" id="UP000268535"/>
    </source>
</evidence>
<proteinExistence type="inferred from homology"/>
<dbReference type="PANTHER" id="PTHR20899">
    <property type="entry name" value="PIERCE HOMOLOG"/>
    <property type="match status" value="1"/>
</dbReference>
<accession>A0A4P9XD52</accession>
<organism evidence="8 10">
    <name type="scientific">Caulochytrium protostelioides</name>
    <dbReference type="NCBI Taxonomy" id="1555241"/>
    <lineage>
        <taxon>Eukaryota</taxon>
        <taxon>Fungi</taxon>
        <taxon>Fungi incertae sedis</taxon>
        <taxon>Chytridiomycota</taxon>
        <taxon>Chytridiomycota incertae sedis</taxon>
        <taxon>Chytridiomycetes</taxon>
        <taxon>Caulochytriales</taxon>
        <taxon>Caulochytriaceae</taxon>
        <taxon>Caulochytrium</taxon>
    </lineage>
</organism>
<feature type="non-terminal residue" evidence="8">
    <location>
        <position position="1"/>
    </location>
</feature>
<evidence type="ECO:0000256" key="2">
    <source>
        <dbReference type="ARBA" id="ARBA00004245"/>
    </source>
</evidence>
<dbReference type="GO" id="GO:0005879">
    <property type="term" value="C:axonemal microtubule"/>
    <property type="evidence" value="ECO:0007669"/>
    <property type="project" value="InterPro"/>
</dbReference>
<dbReference type="OrthoDB" id="546383at2759"/>
<protein>
    <submittedName>
        <fullName evidence="8">Uncharacterized protein</fullName>
    </submittedName>
</protein>
<dbReference type="STRING" id="1555241.A0A4P9XD52"/>
<dbReference type="GO" id="GO:0035082">
    <property type="term" value="P:axoneme assembly"/>
    <property type="evidence" value="ECO:0007669"/>
    <property type="project" value="InterPro"/>
</dbReference>
<keyword evidence="5" id="KW-0966">Cell projection</keyword>
<gene>
    <name evidence="7" type="ORF">CAUPRSCDRAFT_2007</name>
    <name evidence="8" type="ORF">CXG81DRAFT_1107</name>
</gene>
<dbReference type="Proteomes" id="UP000274922">
    <property type="component" value="Unassembled WGS sequence"/>
</dbReference>
<evidence type="ECO:0000256" key="1">
    <source>
        <dbReference type="ARBA" id="ARBA00004138"/>
    </source>
</evidence>
<dbReference type="EMBL" id="ML014124">
    <property type="protein sequence ID" value="RKP03372.1"/>
    <property type="molecule type" value="Genomic_DNA"/>
</dbReference>
<name>A0A4P9XD52_9FUNG</name>
<evidence type="ECO:0000256" key="6">
    <source>
        <dbReference type="ARBA" id="ARBA00038014"/>
    </source>
</evidence>
<evidence type="ECO:0000313" key="7">
    <source>
        <dbReference type="EMBL" id="RKO96501.1"/>
    </source>
</evidence>
<evidence type="ECO:0000256" key="5">
    <source>
        <dbReference type="ARBA" id="ARBA00023273"/>
    </source>
</evidence>
<dbReference type="InterPro" id="IPR026507">
    <property type="entry name" value="PIRC1/2"/>
</dbReference>
<dbReference type="EMBL" id="ML009886">
    <property type="protein sequence ID" value="RKO96501.1"/>
    <property type="molecule type" value="Genomic_DNA"/>
</dbReference>
<evidence type="ECO:0000313" key="10">
    <source>
        <dbReference type="Proteomes" id="UP000274922"/>
    </source>
</evidence>
<evidence type="ECO:0000313" key="8">
    <source>
        <dbReference type="EMBL" id="RKP03372.1"/>
    </source>
</evidence>
<reference evidence="7" key="3">
    <citation type="submission" date="2018-08" db="EMBL/GenBank/DDBJ databases">
        <title>Leveraging single-cell genomics to expand the Fungal Tree of Life.</title>
        <authorList>
            <consortium name="DOE Joint Genome Institute"/>
            <person name="Ahrendt S.R."/>
            <person name="Quandt C.A."/>
            <person name="Ciobanu D."/>
            <person name="Clum A."/>
            <person name="Salamov A."/>
            <person name="Andreopoulos B."/>
            <person name="Cheng J.-F."/>
            <person name="Woyke T."/>
            <person name="Pelin A."/>
            <person name="Henrissat B."/>
            <person name="Reynolds N."/>
            <person name="Benny G.L."/>
            <person name="Smith M.E."/>
            <person name="James T.Y."/>
            <person name="Grigoriev I.V."/>
        </authorList>
    </citation>
    <scope>NUCLEOTIDE SEQUENCE</scope>
    <source>
        <strain evidence="7">ATCC 52028</strain>
    </source>
</reference>
<dbReference type="Proteomes" id="UP000268535">
    <property type="component" value="Unassembled WGS sequence"/>
</dbReference>
<reference evidence="8" key="2">
    <citation type="submission" date="2018-04" db="EMBL/GenBank/DDBJ databases">
        <title>Leveraging single-cell genomics to expand the Fungal Tree of Life.</title>
        <authorList>
            <consortium name="DOE Joint Genome Institute"/>
            <person name="Ahrendt S.R."/>
            <person name="Quandt C.A."/>
            <person name="Ciobanu D."/>
            <person name="Clum A."/>
            <person name="Salamov A."/>
            <person name="Andreopoulos B."/>
            <person name="Cheng J.-F."/>
            <person name="Woyke T."/>
            <person name="Pelin A."/>
            <person name="Henrissat B."/>
            <person name="Benny G.L."/>
            <person name="Smith M.E."/>
            <person name="James T.Y."/>
            <person name="Grigoriev I.V."/>
        </authorList>
    </citation>
    <scope>NUCLEOTIDE SEQUENCE</scope>
    <source>
        <strain evidence="8">ATCC 52028</strain>
    </source>
</reference>
<feature type="non-terminal residue" evidence="8">
    <location>
        <position position="67"/>
    </location>
</feature>
<keyword evidence="10" id="KW-1185">Reference proteome</keyword>
<dbReference type="AlphaFoldDB" id="A0A4P9XD52"/>
<keyword evidence="4" id="KW-0206">Cytoskeleton</keyword>
<dbReference type="PANTHER" id="PTHR20899:SF1">
    <property type="entry name" value="PIERCER OF MICROTUBULE WALL 1 PROTEIN"/>
    <property type="match status" value="1"/>
</dbReference>
<evidence type="ECO:0000256" key="4">
    <source>
        <dbReference type="ARBA" id="ARBA00023212"/>
    </source>
</evidence>
<comment type="similarity">
    <text evidence="6">Belongs to the PIERCE1 family.</text>
</comment>